<dbReference type="NCBIfam" id="TIGR00621">
    <property type="entry name" value="ssb"/>
    <property type="match status" value="1"/>
</dbReference>
<sequence>MNKVILLGNLTKEVEVKVFENGGKLANITLANNRSFKGKDGNVVEETTFVDVKIFGKSAEIAEKYLRKGSRVLLEGSLVQENWTDSNGNKKSKLLVRCESFKMLDGKPVSNDGKSTPITEVEEGGEIPF</sequence>
<evidence type="ECO:0000256" key="2">
    <source>
        <dbReference type="HAMAP-Rule" id="MF_00984"/>
    </source>
</evidence>
<name>A0A0N1EAY1_9HELI</name>
<dbReference type="Proteomes" id="UP000037997">
    <property type="component" value="Unassembled WGS sequence"/>
</dbReference>
<dbReference type="GO" id="GO:0003697">
    <property type="term" value="F:single-stranded DNA binding"/>
    <property type="evidence" value="ECO:0007669"/>
    <property type="project" value="UniProtKB-UniRule"/>
</dbReference>
<dbReference type="SUPFAM" id="SSF50249">
    <property type="entry name" value="Nucleic acid-binding proteins"/>
    <property type="match status" value="1"/>
</dbReference>
<dbReference type="AlphaFoldDB" id="A0A0N1EAY1"/>
<evidence type="ECO:0000313" key="5">
    <source>
        <dbReference type="EMBL" id="KPH55444.1"/>
    </source>
</evidence>
<proteinExistence type="inferred from homology"/>
<evidence type="ECO:0000256" key="3">
    <source>
        <dbReference type="PIRNR" id="PIRNR002070"/>
    </source>
</evidence>
<evidence type="ECO:0000256" key="1">
    <source>
        <dbReference type="ARBA" id="ARBA00023125"/>
    </source>
</evidence>
<dbReference type="CDD" id="cd04496">
    <property type="entry name" value="SSB_OBF"/>
    <property type="match status" value="1"/>
</dbReference>
<dbReference type="InterPro" id="IPR011344">
    <property type="entry name" value="ssDNA-bd"/>
</dbReference>
<comment type="caution">
    <text evidence="5">The sequence shown here is derived from an EMBL/GenBank/DDBJ whole genome shotgun (WGS) entry which is preliminary data.</text>
</comment>
<dbReference type="Pfam" id="PF00436">
    <property type="entry name" value="SSB"/>
    <property type="match status" value="1"/>
</dbReference>
<comment type="subunit">
    <text evidence="2">Homotetramer.</text>
</comment>
<dbReference type="PIRSF" id="PIRSF002070">
    <property type="entry name" value="SSB"/>
    <property type="match status" value="1"/>
</dbReference>
<organism evidence="5 6">
    <name type="scientific">Helicobacter pullorum</name>
    <dbReference type="NCBI Taxonomy" id="35818"/>
    <lineage>
        <taxon>Bacteria</taxon>
        <taxon>Pseudomonadati</taxon>
        <taxon>Campylobacterota</taxon>
        <taxon>Epsilonproteobacteria</taxon>
        <taxon>Campylobacterales</taxon>
        <taxon>Helicobacteraceae</taxon>
        <taxon>Helicobacter</taxon>
    </lineage>
</organism>
<dbReference type="EMBL" id="JNOC01000043">
    <property type="protein sequence ID" value="KPH55444.1"/>
    <property type="molecule type" value="Genomic_DNA"/>
</dbReference>
<dbReference type="GO" id="GO:0009295">
    <property type="term" value="C:nucleoid"/>
    <property type="evidence" value="ECO:0007669"/>
    <property type="project" value="TreeGrafter"/>
</dbReference>
<accession>A0A0N1EAY1</accession>
<dbReference type="HAMAP" id="MF_00984">
    <property type="entry name" value="SSB"/>
    <property type="match status" value="1"/>
</dbReference>
<protein>
    <recommendedName>
        <fullName evidence="2 3">Single-stranded DNA-binding protein</fullName>
        <shortName evidence="2">SSB</shortName>
    </recommendedName>
</protein>
<dbReference type="PANTHER" id="PTHR10302">
    <property type="entry name" value="SINGLE-STRANDED DNA-BINDING PROTEIN"/>
    <property type="match status" value="1"/>
</dbReference>
<feature type="compositionally biased region" description="Acidic residues" evidence="4">
    <location>
        <begin position="120"/>
        <end position="129"/>
    </location>
</feature>
<comment type="caution">
    <text evidence="2">Lacks conserved residue(s) required for the propagation of feature annotation.</text>
</comment>
<dbReference type="RefSeq" id="WP_054198209.1">
    <property type="nucleotide sequence ID" value="NZ_JNOC01000043.1"/>
</dbReference>
<dbReference type="GO" id="GO:0006260">
    <property type="term" value="P:DNA replication"/>
    <property type="evidence" value="ECO:0007669"/>
    <property type="project" value="InterPro"/>
</dbReference>
<dbReference type="Gene3D" id="2.40.50.140">
    <property type="entry name" value="Nucleic acid-binding proteins"/>
    <property type="match status" value="1"/>
</dbReference>
<dbReference type="PANTHER" id="PTHR10302:SF27">
    <property type="entry name" value="SINGLE-STRANDED DNA-BINDING PROTEIN"/>
    <property type="match status" value="1"/>
</dbReference>
<feature type="region of interest" description="Disordered" evidence="4">
    <location>
        <begin position="107"/>
        <end position="129"/>
    </location>
</feature>
<dbReference type="PATRIC" id="fig|35818.11.peg.1649"/>
<dbReference type="InterPro" id="IPR012340">
    <property type="entry name" value="NA-bd_OB-fold"/>
</dbReference>
<dbReference type="PROSITE" id="PS50935">
    <property type="entry name" value="SSB"/>
    <property type="match status" value="1"/>
</dbReference>
<evidence type="ECO:0000256" key="4">
    <source>
        <dbReference type="SAM" id="MobiDB-lite"/>
    </source>
</evidence>
<evidence type="ECO:0000313" key="6">
    <source>
        <dbReference type="Proteomes" id="UP000037997"/>
    </source>
</evidence>
<dbReference type="InterPro" id="IPR000424">
    <property type="entry name" value="Primosome_PriB/ssb"/>
</dbReference>
<gene>
    <name evidence="5" type="ORF">HPU229334_08330</name>
</gene>
<keyword evidence="1 2" id="KW-0238">DNA-binding</keyword>
<reference evidence="5 6" key="1">
    <citation type="submission" date="2014-06" db="EMBL/GenBank/DDBJ databases">
        <title>Helicobacter pullorum isolates in fresh chicken meat - phenotypic and genotypic features.</title>
        <authorList>
            <person name="Borges V."/>
            <person name="Santos A."/>
            <person name="Correia C.B."/>
            <person name="Saraiva M."/>
            <person name="Menard A."/>
            <person name="Vieira L."/>
            <person name="Sampaio D.A."/>
            <person name="Gomes J.P."/>
            <person name="Oleastro M."/>
        </authorList>
    </citation>
    <scope>NUCLEOTIDE SEQUENCE [LARGE SCALE GENOMIC DNA]</scope>
    <source>
        <strain evidence="5 6">229334/12</strain>
    </source>
</reference>